<gene>
    <name evidence="1" type="ORF">HGD76_10560</name>
</gene>
<organism evidence="1 2">
    <name type="scientific">Dolichospermum flos-aquae CCAP 1403/13F</name>
    <dbReference type="NCBI Taxonomy" id="315271"/>
    <lineage>
        <taxon>Bacteria</taxon>
        <taxon>Bacillati</taxon>
        <taxon>Cyanobacteriota</taxon>
        <taxon>Cyanophyceae</taxon>
        <taxon>Nostocales</taxon>
        <taxon>Aphanizomenonaceae</taxon>
        <taxon>Dolichospermum</taxon>
    </lineage>
</organism>
<accession>A0A6H2BYA1</accession>
<evidence type="ECO:0000313" key="1">
    <source>
        <dbReference type="EMBL" id="QJB44552.1"/>
    </source>
</evidence>
<evidence type="ECO:0000313" key="2">
    <source>
        <dbReference type="Proteomes" id="UP000502433"/>
    </source>
</evidence>
<name>A0A6H2BYA1_DOLFA</name>
<dbReference type="EMBL" id="CP051206">
    <property type="protein sequence ID" value="QJB44552.1"/>
    <property type="molecule type" value="Genomic_DNA"/>
</dbReference>
<reference evidence="1 2" key="1">
    <citation type="submission" date="2020-04" db="EMBL/GenBank/DDBJ databases">
        <title>Genome-Wide Identification of 5-Methylcytosine Sites in Bacterial Genomes By High-Throughput Sequencing of MspJI Restriction Fragments.</title>
        <authorList>
            <person name="Wu V."/>
        </authorList>
    </citation>
    <scope>NUCLEOTIDE SEQUENCE [LARGE SCALE GENOMIC DNA]</scope>
    <source>
        <strain evidence="1 2">CCAP 1403/13f</strain>
    </source>
</reference>
<dbReference type="RefSeq" id="WP_039201479.1">
    <property type="nucleotide sequence ID" value="NZ_CP051206.1"/>
</dbReference>
<dbReference type="AlphaFoldDB" id="A0A6H2BYA1"/>
<reference evidence="1 2" key="2">
    <citation type="submission" date="2020-04" db="EMBL/GenBank/DDBJ databases">
        <authorList>
            <person name="Fomenkov A."/>
            <person name="Anton B.P."/>
            <person name="Roberts R.J."/>
        </authorList>
    </citation>
    <scope>NUCLEOTIDE SEQUENCE [LARGE SCALE GENOMIC DNA]</scope>
    <source>
        <strain evidence="1 2">CCAP 1403/13f</strain>
    </source>
</reference>
<proteinExistence type="predicted"/>
<protein>
    <submittedName>
        <fullName evidence="1">Uncharacterized protein</fullName>
    </submittedName>
</protein>
<dbReference type="KEGG" id="dfs:HGD76_10560"/>
<dbReference type="Proteomes" id="UP000502433">
    <property type="component" value="Chromosome"/>
</dbReference>
<sequence length="62" mass="6216">MSKINNLEHKELFTELSLEESATVSGGDAAAAATALAGFLAANGSARLTPAQAVMVIATALV</sequence>